<evidence type="ECO:0000256" key="6">
    <source>
        <dbReference type="ARBA" id="ARBA00022722"/>
    </source>
</evidence>
<evidence type="ECO:0000256" key="5">
    <source>
        <dbReference type="ARBA" id="ARBA00022695"/>
    </source>
</evidence>
<dbReference type="FunFam" id="3.10.10.10:FF:000007">
    <property type="entry name" value="Retrovirus-related Pol polyprotein from transposon 17.6-like Protein"/>
    <property type="match status" value="1"/>
</dbReference>
<evidence type="ECO:0000313" key="11">
    <source>
        <dbReference type="Ensembl" id="ENSLLEP00000021885.1"/>
    </source>
</evidence>
<keyword evidence="9" id="KW-0695">RNA-directed DNA polymerase</keyword>
<dbReference type="GO" id="GO:0008233">
    <property type="term" value="F:peptidase activity"/>
    <property type="evidence" value="ECO:0007669"/>
    <property type="project" value="UniProtKB-KW"/>
</dbReference>
<comment type="similarity">
    <text evidence="1">Belongs to the beta type-B retroviral polymerase family. HERV class-II K(HML-2) pol subfamily.</text>
</comment>
<feature type="domain" description="Reverse transcriptase" evidence="10">
    <location>
        <begin position="250"/>
        <end position="428"/>
    </location>
</feature>
<evidence type="ECO:0000256" key="4">
    <source>
        <dbReference type="ARBA" id="ARBA00022679"/>
    </source>
</evidence>
<dbReference type="PANTHER" id="PTHR33064:SF29">
    <property type="entry name" value="PEPTIDASE A2 DOMAIN-CONTAINING PROTEIN-RELATED"/>
    <property type="match status" value="1"/>
</dbReference>
<organism evidence="11 12">
    <name type="scientific">Leptobrachium leishanense</name>
    <name type="common">Leishan spiny toad</name>
    <dbReference type="NCBI Taxonomy" id="445787"/>
    <lineage>
        <taxon>Eukaryota</taxon>
        <taxon>Metazoa</taxon>
        <taxon>Chordata</taxon>
        <taxon>Craniata</taxon>
        <taxon>Vertebrata</taxon>
        <taxon>Euteleostomi</taxon>
        <taxon>Amphibia</taxon>
        <taxon>Batrachia</taxon>
        <taxon>Anura</taxon>
        <taxon>Pelobatoidea</taxon>
        <taxon>Megophryidae</taxon>
        <taxon>Leptobrachium</taxon>
    </lineage>
</organism>
<dbReference type="GO" id="GO:0006508">
    <property type="term" value="P:proteolysis"/>
    <property type="evidence" value="ECO:0007669"/>
    <property type="project" value="UniProtKB-KW"/>
</dbReference>
<sequence>MSSCFAILFPFKYTPFLYLVDSLYVFKCFYHISSVSSFFQAVHVKIIKPFLVTFSFKLQELTALVRDNLQVAQTKQKRWYDRSAWDRTFQIALRPVKQNKLQAAWEGPYKLIEKICDTTFIAARCSDERIQRTFHVNMLKPFHEREEAVAAICAPDAGDLEDLPLPVLPGDPSAQGIADVRLGEGLSPRHREQAQQVLWEHQDLFSSRPGYTSVALHRVDTQSQTPLRQTAYRIPDAVRDGMQKEIREMLDLGVIEPPESPWASPVVLVPKKDGTTRFCVDYRRLNEHTVTDACPMPRVDELLDHIAQGHFLTTIDLCKGYWQIPLAEEGVPKSAFITPFGLYQFRVMPFGMKNAPATFQRMVDRLLEGMQDFTSAYLDDIAILSNTWEDHLQHLRAVLDRLGTAGLTVKPDKCHVGMSEVQYLGHRVGCGRQRPKPAKVEAVAQWPTPRTKTQVLAFLGTAGYYRRFVPNYSAIAKPLTDLTRKNLPTGTVVP</sequence>
<dbReference type="SUPFAM" id="SSF56672">
    <property type="entry name" value="DNA/RNA polymerases"/>
    <property type="match status" value="1"/>
</dbReference>
<dbReference type="InterPro" id="IPR043128">
    <property type="entry name" value="Rev_trsase/Diguanyl_cyclase"/>
</dbReference>
<evidence type="ECO:0000313" key="12">
    <source>
        <dbReference type="Proteomes" id="UP000694569"/>
    </source>
</evidence>
<dbReference type="PROSITE" id="PS50878">
    <property type="entry name" value="RT_POL"/>
    <property type="match status" value="1"/>
</dbReference>
<keyword evidence="7" id="KW-0255">Endonuclease</keyword>
<reference evidence="11" key="2">
    <citation type="submission" date="2025-09" db="UniProtKB">
        <authorList>
            <consortium name="Ensembl"/>
        </authorList>
    </citation>
    <scope>IDENTIFICATION</scope>
</reference>
<dbReference type="InterPro" id="IPR043502">
    <property type="entry name" value="DNA/RNA_pol_sf"/>
</dbReference>
<evidence type="ECO:0000256" key="7">
    <source>
        <dbReference type="ARBA" id="ARBA00022759"/>
    </source>
</evidence>
<proteinExistence type="inferred from homology"/>
<keyword evidence="8" id="KW-0378">Hydrolase</keyword>
<dbReference type="PANTHER" id="PTHR33064">
    <property type="entry name" value="POL PROTEIN"/>
    <property type="match status" value="1"/>
</dbReference>
<protein>
    <recommendedName>
        <fullName evidence="2">ribonuclease H</fullName>
        <ecNumber evidence="2">3.1.26.4</ecNumber>
    </recommendedName>
</protein>
<dbReference type="Gene3D" id="3.10.10.10">
    <property type="entry name" value="HIV Type 1 Reverse Transcriptase, subunit A, domain 1"/>
    <property type="match status" value="1"/>
</dbReference>
<dbReference type="GO" id="GO:0004523">
    <property type="term" value="F:RNA-DNA hybrid ribonuclease activity"/>
    <property type="evidence" value="ECO:0007669"/>
    <property type="project" value="UniProtKB-EC"/>
</dbReference>
<dbReference type="Pfam" id="PF00078">
    <property type="entry name" value="RVT_1"/>
    <property type="match status" value="1"/>
</dbReference>
<dbReference type="InterPro" id="IPR000477">
    <property type="entry name" value="RT_dom"/>
</dbReference>
<keyword evidence="3" id="KW-0645">Protease</keyword>
<keyword evidence="4" id="KW-0808">Transferase</keyword>
<evidence type="ECO:0000256" key="1">
    <source>
        <dbReference type="ARBA" id="ARBA00010879"/>
    </source>
</evidence>
<evidence type="ECO:0000256" key="9">
    <source>
        <dbReference type="ARBA" id="ARBA00022918"/>
    </source>
</evidence>
<dbReference type="EC" id="3.1.26.4" evidence="2"/>
<dbReference type="GO" id="GO:0003964">
    <property type="term" value="F:RNA-directed DNA polymerase activity"/>
    <property type="evidence" value="ECO:0007669"/>
    <property type="project" value="UniProtKB-KW"/>
</dbReference>
<accession>A0A8C5PG64</accession>
<evidence type="ECO:0000256" key="8">
    <source>
        <dbReference type="ARBA" id="ARBA00022801"/>
    </source>
</evidence>
<evidence type="ECO:0000256" key="2">
    <source>
        <dbReference type="ARBA" id="ARBA00012180"/>
    </source>
</evidence>
<dbReference type="OrthoDB" id="9950135at2759"/>
<keyword evidence="12" id="KW-1185">Reference proteome</keyword>
<keyword evidence="5" id="KW-0548">Nucleotidyltransferase</keyword>
<evidence type="ECO:0000256" key="3">
    <source>
        <dbReference type="ARBA" id="ARBA00022670"/>
    </source>
</evidence>
<evidence type="ECO:0000259" key="10">
    <source>
        <dbReference type="PROSITE" id="PS50878"/>
    </source>
</evidence>
<dbReference type="GeneTree" id="ENSGT00940000165177"/>
<keyword evidence="6" id="KW-0540">Nuclease</keyword>
<reference evidence="11" key="1">
    <citation type="submission" date="2025-08" db="UniProtKB">
        <authorList>
            <consortium name="Ensembl"/>
        </authorList>
    </citation>
    <scope>IDENTIFICATION</scope>
</reference>
<dbReference type="Proteomes" id="UP000694569">
    <property type="component" value="Unplaced"/>
</dbReference>
<dbReference type="Gene3D" id="3.30.70.270">
    <property type="match status" value="2"/>
</dbReference>
<name>A0A8C5PG64_9ANUR</name>
<dbReference type="AlphaFoldDB" id="A0A8C5PG64"/>
<dbReference type="Ensembl" id="ENSLLET00000022734.1">
    <property type="protein sequence ID" value="ENSLLEP00000021885.1"/>
    <property type="gene ID" value="ENSLLEG00000013884.1"/>
</dbReference>
<dbReference type="InterPro" id="IPR051320">
    <property type="entry name" value="Viral_Replic_Matur_Polypro"/>
</dbReference>
<dbReference type="CDD" id="cd01647">
    <property type="entry name" value="RT_LTR"/>
    <property type="match status" value="1"/>
</dbReference>